<dbReference type="EMBL" id="JBDIME010000006">
    <property type="protein sequence ID" value="MEN2789869.1"/>
    <property type="molecule type" value="Genomic_DNA"/>
</dbReference>
<sequence>MAAVPFVGKDCFGSEIVNNAKNGRTFAIAVLSTAPSFYNIPESWSHVIARLYEGESFEMFDSLKYDADVNAYLSRELDSFYGNIDAISVMFYLKEI</sequence>
<gene>
    <name evidence="1" type="ORF">ABC974_09545</name>
</gene>
<comment type="caution">
    <text evidence="1">The sequence shown here is derived from an EMBL/GenBank/DDBJ whole genome shotgun (WGS) entry which is preliminary data.</text>
</comment>
<proteinExistence type="predicted"/>
<keyword evidence="2" id="KW-1185">Reference proteome</keyword>
<dbReference type="Proteomes" id="UP001419910">
    <property type="component" value="Unassembled WGS sequence"/>
</dbReference>
<organism evidence="1 2">
    <name type="scientific">Sphingomonas oligophenolica</name>
    <dbReference type="NCBI Taxonomy" id="301154"/>
    <lineage>
        <taxon>Bacteria</taxon>
        <taxon>Pseudomonadati</taxon>
        <taxon>Pseudomonadota</taxon>
        <taxon>Alphaproteobacteria</taxon>
        <taxon>Sphingomonadales</taxon>
        <taxon>Sphingomonadaceae</taxon>
        <taxon>Sphingomonas</taxon>
    </lineage>
</organism>
<accession>A0ABU9Y243</accession>
<reference evidence="1 2" key="1">
    <citation type="submission" date="2024-05" db="EMBL/GenBank/DDBJ databases">
        <authorList>
            <person name="Liu Q."/>
            <person name="Xin Y.-H."/>
        </authorList>
    </citation>
    <scope>NUCLEOTIDE SEQUENCE [LARGE SCALE GENOMIC DNA]</scope>
    <source>
        <strain evidence="1 2">CGMCC 1.10181</strain>
    </source>
</reference>
<evidence type="ECO:0000313" key="1">
    <source>
        <dbReference type="EMBL" id="MEN2789869.1"/>
    </source>
</evidence>
<evidence type="ECO:0000313" key="2">
    <source>
        <dbReference type="Proteomes" id="UP001419910"/>
    </source>
</evidence>
<name>A0ABU9Y243_9SPHN</name>
<dbReference type="RefSeq" id="WP_343891342.1">
    <property type="nucleotide sequence ID" value="NZ_BAAAEH010000040.1"/>
</dbReference>
<protein>
    <submittedName>
        <fullName evidence="1">Uncharacterized protein</fullName>
    </submittedName>
</protein>